<dbReference type="PANTHER" id="PTHR14986">
    <property type="entry name" value="RURM1 PROTEIN"/>
    <property type="match status" value="1"/>
</dbReference>
<evidence type="ECO:0000256" key="4">
    <source>
        <dbReference type="ARBA" id="ARBA00022786"/>
    </source>
</evidence>
<keyword evidence="4" id="KW-0833">Ubl conjugation pathway</keyword>
<proteinExistence type="inferred from homology"/>
<dbReference type="GO" id="GO:0034227">
    <property type="term" value="P:tRNA thio-modification"/>
    <property type="evidence" value="ECO:0007669"/>
    <property type="project" value="InterPro"/>
</dbReference>
<dbReference type="GO" id="GO:0005737">
    <property type="term" value="C:cytoplasm"/>
    <property type="evidence" value="ECO:0007669"/>
    <property type="project" value="UniProtKB-SubCell"/>
</dbReference>
<dbReference type="SUPFAM" id="SSF54285">
    <property type="entry name" value="MoaD/ThiS"/>
    <property type="match status" value="1"/>
</dbReference>
<evidence type="ECO:0000313" key="7">
    <source>
        <dbReference type="Proteomes" id="UP000230423"/>
    </source>
</evidence>
<gene>
    <name evidence="6" type="ORF">TELCIR_13252</name>
</gene>
<dbReference type="OrthoDB" id="10248987at2759"/>
<organism evidence="6 7">
    <name type="scientific">Teladorsagia circumcincta</name>
    <name type="common">Brown stomach worm</name>
    <name type="synonym">Ostertagia circumcincta</name>
    <dbReference type="NCBI Taxonomy" id="45464"/>
    <lineage>
        <taxon>Eukaryota</taxon>
        <taxon>Metazoa</taxon>
        <taxon>Ecdysozoa</taxon>
        <taxon>Nematoda</taxon>
        <taxon>Chromadorea</taxon>
        <taxon>Rhabditida</taxon>
        <taxon>Rhabditina</taxon>
        <taxon>Rhabditomorpha</taxon>
        <taxon>Strongyloidea</taxon>
        <taxon>Trichostrongylidae</taxon>
        <taxon>Teladorsagia</taxon>
    </lineage>
</organism>
<evidence type="ECO:0000256" key="5">
    <source>
        <dbReference type="RuleBase" id="RU361182"/>
    </source>
</evidence>
<dbReference type="Gene3D" id="3.10.20.30">
    <property type="match status" value="1"/>
</dbReference>
<dbReference type="Proteomes" id="UP000230423">
    <property type="component" value="Unassembled WGS sequence"/>
</dbReference>
<dbReference type="InterPro" id="IPR015221">
    <property type="entry name" value="Urm1"/>
</dbReference>
<keyword evidence="2" id="KW-1017">Isopeptide bond</keyword>
<keyword evidence="3 5" id="KW-0819">tRNA processing</keyword>
<dbReference type="EMBL" id="KZ349309">
    <property type="protein sequence ID" value="PIO65093.1"/>
    <property type="molecule type" value="Genomic_DNA"/>
</dbReference>
<dbReference type="UniPathway" id="UPA00988"/>
<dbReference type="AlphaFoldDB" id="A0A2G9U4C8"/>
<evidence type="ECO:0000256" key="3">
    <source>
        <dbReference type="ARBA" id="ARBA00022694"/>
    </source>
</evidence>
<evidence type="ECO:0000256" key="2">
    <source>
        <dbReference type="ARBA" id="ARBA00022499"/>
    </source>
</evidence>
<evidence type="ECO:0000256" key="1">
    <source>
        <dbReference type="ARBA" id="ARBA00022490"/>
    </source>
</evidence>
<evidence type="ECO:0000313" key="6">
    <source>
        <dbReference type="EMBL" id="PIO65093.1"/>
    </source>
</evidence>
<keyword evidence="1 5" id="KW-0963">Cytoplasm</keyword>
<protein>
    <recommendedName>
        <fullName evidence="5">Ubiquitin-related modifier 1</fullName>
    </recommendedName>
</protein>
<dbReference type="InterPro" id="IPR012675">
    <property type="entry name" value="Beta-grasp_dom_sf"/>
</dbReference>
<comment type="subcellular location">
    <subcellularLocation>
        <location evidence="5">Cytoplasm</location>
    </subcellularLocation>
</comment>
<comment type="pathway">
    <text evidence="5">tRNA modification; 5-methoxycarbonylmethyl-2-thiouridine-tRNA biosynthesis.</text>
</comment>
<dbReference type="InterPro" id="IPR016155">
    <property type="entry name" value="Mopterin_synth/thiamin_S_b"/>
</dbReference>
<accession>A0A2G9U4C8</accession>
<sequence length="125" mass="13927">MNVECMPEVAPLASQLFAFCSQLEPTSSVSPEISLISDHGKVSLPTSEDFVTVGDVVSYVNDVMLKDCDRRELLIDDGKIRPGVLVLVNDCDWELVGCVCFMLCLFIKCTLCFLQRDARGERGYR</sequence>
<comment type="similarity">
    <text evidence="5">Belongs to the URM1 family.</text>
</comment>
<keyword evidence="7" id="KW-1185">Reference proteome</keyword>
<name>A0A2G9U4C8_TELCI</name>
<dbReference type="Pfam" id="PF09138">
    <property type="entry name" value="Urm1"/>
    <property type="match status" value="1"/>
</dbReference>
<reference evidence="6 7" key="1">
    <citation type="submission" date="2015-09" db="EMBL/GenBank/DDBJ databases">
        <title>Draft genome of the parasitic nematode Teladorsagia circumcincta isolate WARC Sus (inbred).</title>
        <authorList>
            <person name="Mitreva M."/>
        </authorList>
    </citation>
    <scope>NUCLEOTIDE SEQUENCE [LARGE SCALE GENOMIC DNA]</scope>
    <source>
        <strain evidence="6 7">S</strain>
    </source>
</reference>